<evidence type="ECO:0000313" key="2">
    <source>
        <dbReference type="EMBL" id="SQC15103.1"/>
    </source>
</evidence>
<dbReference type="AlphaFoldDB" id="A0A2L1BU33"/>
<accession>A0A2L1BU33</accession>
<evidence type="ECO:0000313" key="3">
    <source>
        <dbReference type="EMBL" id="VEB02161.1"/>
    </source>
</evidence>
<evidence type="ECO:0000313" key="5">
    <source>
        <dbReference type="Proteomes" id="UP000282433"/>
    </source>
</evidence>
<reference evidence="2 4" key="1">
    <citation type="submission" date="2018-06" db="EMBL/GenBank/DDBJ databases">
        <authorList>
            <consortium name="Pathogen Informatics"/>
            <person name="Doyle S."/>
        </authorList>
    </citation>
    <scope>NUCLEOTIDE SEQUENCE [LARGE SCALE GENOMIC DNA]</scope>
    <source>
        <strain evidence="2 4">NCTC9128</strain>
    </source>
</reference>
<feature type="region of interest" description="Disordered" evidence="1">
    <location>
        <begin position="61"/>
        <end position="81"/>
    </location>
</feature>
<name>A0A2L1BU33_KLEPN</name>
<proteinExistence type="predicted"/>
<gene>
    <name evidence="3" type="ORF">NCTC13635_02641</name>
    <name evidence="2" type="ORF">NCTC9128_03208</name>
</gene>
<dbReference type="Proteomes" id="UP000251088">
    <property type="component" value="Unassembled WGS sequence"/>
</dbReference>
<evidence type="ECO:0000256" key="1">
    <source>
        <dbReference type="SAM" id="MobiDB-lite"/>
    </source>
</evidence>
<sequence length="81" mass="8553">MVTEDTPFETYRHGVGTITAANEAANGLLSAEQRNVDAYTSALIAAANLAFVMGEMTQASGNIPNTMEPPLSDETQETTFG</sequence>
<organism evidence="3 5">
    <name type="scientific">Klebsiella pneumoniae</name>
    <dbReference type="NCBI Taxonomy" id="573"/>
    <lineage>
        <taxon>Bacteria</taxon>
        <taxon>Pseudomonadati</taxon>
        <taxon>Pseudomonadota</taxon>
        <taxon>Gammaproteobacteria</taxon>
        <taxon>Enterobacterales</taxon>
        <taxon>Enterobacteriaceae</taxon>
        <taxon>Klebsiella/Raoultella group</taxon>
        <taxon>Klebsiella</taxon>
        <taxon>Klebsiella pneumoniae complex</taxon>
    </lineage>
</organism>
<protein>
    <submittedName>
        <fullName evidence="3">Uncharacterized protein</fullName>
    </submittedName>
</protein>
<dbReference type="EMBL" id="LR134162">
    <property type="protein sequence ID" value="VEB02161.1"/>
    <property type="molecule type" value="Genomic_DNA"/>
</dbReference>
<dbReference type="RefSeq" id="WP_004214238.1">
    <property type="nucleotide sequence ID" value="NZ_BIHC01000004.1"/>
</dbReference>
<dbReference type="EMBL" id="UAWN01000012">
    <property type="protein sequence ID" value="SQC15103.1"/>
    <property type="molecule type" value="Genomic_DNA"/>
</dbReference>
<evidence type="ECO:0000313" key="4">
    <source>
        <dbReference type="Proteomes" id="UP000251088"/>
    </source>
</evidence>
<reference evidence="3 5" key="2">
    <citation type="submission" date="2018-12" db="EMBL/GenBank/DDBJ databases">
        <authorList>
            <consortium name="Pathogen Informatics"/>
        </authorList>
    </citation>
    <scope>NUCLEOTIDE SEQUENCE [LARGE SCALE GENOMIC DNA]</scope>
    <source>
        <strain evidence="3 5">NCTC13635</strain>
    </source>
</reference>
<dbReference type="Proteomes" id="UP000282433">
    <property type="component" value="Chromosome"/>
</dbReference>
<dbReference type="SUPFAM" id="SSF56954">
    <property type="entry name" value="Outer membrane efflux proteins (OEP)"/>
    <property type="match status" value="1"/>
</dbReference>